<dbReference type="FunFam" id="3.40.605.10:FF:000004">
    <property type="entry name" value="Aldehyde dehydrogenase"/>
    <property type="match status" value="1"/>
</dbReference>
<dbReference type="Proteomes" id="UP000008370">
    <property type="component" value="Unassembled WGS sequence"/>
</dbReference>
<dbReference type="GeneID" id="18915225"/>
<keyword evidence="9" id="KW-1185">Reference proteome</keyword>
<protein>
    <recommendedName>
        <fullName evidence="4">Aldehyde dehydrogenase</fullName>
    </recommendedName>
</protein>
<dbReference type="HOGENOM" id="CLU_005391_3_1_1"/>
<gene>
    <name evidence="8" type="ORF">PHACADRAFT_251452</name>
</gene>
<dbReference type="GO" id="GO:0004029">
    <property type="term" value="F:aldehyde dehydrogenase (NAD+) activity"/>
    <property type="evidence" value="ECO:0007669"/>
    <property type="project" value="TreeGrafter"/>
</dbReference>
<dbReference type="GO" id="GO:0005737">
    <property type="term" value="C:cytoplasm"/>
    <property type="evidence" value="ECO:0007669"/>
    <property type="project" value="TreeGrafter"/>
</dbReference>
<evidence type="ECO:0000256" key="2">
    <source>
        <dbReference type="ARBA" id="ARBA00023002"/>
    </source>
</evidence>
<keyword evidence="2 4" id="KW-0560">Oxidoreductase</keyword>
<dbReference type="SUPFAM" id="SSF53720">
    <property type="entry name" value="ALDH-like"/>
    <property type="match status" value="1"/>
</dbReference>
<dbReference type="InParanoid" id="K5WF15"/>
<dbReference type="STRING" id="650164.K5WF15"/>
<dbReference type="InterPro" id="IPR016163">
    <property type="entry name" value="Ald_DH_C"/>
</dbReference>
<dbReference type="Pfam" id="PF00171">
    <property type="entry name" value="Aldedh"/>
    <property type="match status" value="1"/>
</dbReference>
<dbReference type="InterPro" id="IPR015590">
    <property type="entry name" value="Aldehyde_DH_dom"/>
</dbReference>
<evidence type="ECO:0000256" key="6">
    <source>
        <dbReference type="SAM" id="Phobius"/>
    </source>
</evidence>
<keyword evidence="6" id="KW-0472">Membrane</keyword>
<dbReference type="OrthoDB" id="440325at2759"/>
<reference evidence="8 9" key="1">
    <citation type="journal article" date="2012" name="BMC Genomics">
        <title>Comparative genomics of the white-rot fungi, Phanerochaete carnosa and P. chrysosporium, to elucidate the genetic basis of the distinct wood types they colonize.</title>
        <authorList>
            <person name="Suzuki H."/>
            <person name="MacDonald J."/>
            <person name="Syed K."/>
            <person name="Salamov A."/>
            <person name="Hori C."/>
            <person name="Aerts A."/>
            <person name="Henrissat B."/>
            <person name="Wiebenga A."/>
            <person name="vanKuyk P.A."/>
            <person name="Barry K."/>
            <person name="Lindquist E."/>
            <person name="LaButti K."/>
            <person name="Lapidus A."/>
            <person name="Lucas S."/>
            <person name="Coutinho P."/>
            <person name="Gong Y."/>
            <person name="Samejima M."/>
            <person name="Mahadevan R."/>
            <person name="Abou-Zaid M."/>
            <person name="de Vries R.P."/>
            <person name="Igarashi K."/>
            <person name="Yadav J.S."/>
            <person name="Grigoriev I.V."/>
            <person name="Master E.R."/>
        </authorList>
    </citation>
    <scope>NUCLEOTIDE SEQUENCE [LARGE SCALE GENOMIC DNA]</scope>
    <source>
        <strain evidence="8 9">HHB-10118-sp</strain>
    </source>
</reference>
<name>K5WF15_PHACS</name>
<dbReference type="InterPro" id="IPR012394">
    <property type="entry name" value="Aldehyde_DH_NAD(P)"/>
</dbReference>
<dbReference type="Gene3D" id="3.40.309.10">
    <property type="entry name" value="Aldehyde Dehydrogenase, Chain A, domain 2"/>
    <property type="match status" value="1"/>
</dbReference>
<dbReference type="Gene3D" id="3.40.605.10">
    <property type="entry name" value="Aldehyde Dehydrogenase, Chain A, domain 1"/>
    <property type="match status" value="1"/>
</dbReference>
<keyword evidence="6" id="KW-1133">Transmembrane helix</keyword>
<feature type="transmembrane region" description="Helical" evidence="6">
    <location>
        <begin position="114"/>
        <end position="138"/>
    </location>
</feature>
<dbReference type="PANTHER" id="PTHR43570">
    <property type="entry name" value="ALDEHYDE DEHYDROGENASE"/>
    <property type="match status" value="1"/>
</dbReference>
<evidence type="ECO:0000256" key="5">
    <source>
        <dbReference type="PIRSR" id="PIRSR036492-1"/>
    </source>
</evidence>
<sequence>MTRLEYTNIDNVPKIHAELKETFRSGKTRPVPFRKEQLAQLAWLLKDNTDRIADAIHTDLGRPAIESDLLDINPSIGEAKDAYDNVAKWAKTEKARWTFNFFAMRPKIRKEPKGVVLIISPFNFPVLLLLGHLASALAAGNTVVLKPSELVPATSQLISDLISQYMDPGVVRVVNGDVSVTTKLLELPWDHILYTGSSRVAKIICTAAAKHLTPVTTELGGKSPVIIDPKCDMKLAARRILWGKIANAGQTCVAPDYVLVPREAQDALVNELMEVYQTFYPEGDPATSASFSRIVSQAHTTRIKRLIDGTKGTVVVGGTVDVEKRYIAPTIIRDVPVDDSTMDEEIFGPVLPIVPVRDVEEAIQIVNSRDHPLSLYVFTQDAAFKENVFSRTQSGAALANEVLVHVGATGLPFGGIGPSGSGSLTGKHGFDAFTHLRSTLDNPKWVDAIMKGRYPPYTPEKLARLRTALKVRMPPRPGGARPAQKSA</sequence>
<organism evidence="8 9">
    <name type="scientific">Phanerochaete carnosa (strain HHB-10118-sp)</name>
    <name type="common">White-rot fungus</name>
    <name type="synonym">Peniophora carnosa</name>
    <dbReference type="NCBI Taxonomy" id="650164"/>
    <lineage>
        <taxon>Eukaryota</taxon>
        <taxon>Fungi</taxon>
        <taxon>Dikarya</taxon>
        <taxon>Basidiomycota</taxon>
        <taxon>Agaricomycotina</taxon>
        <taxon>Agaricomycetes</taxon>
        <taxon>Polyporales</taxon>
        <taxon>Phanerochaetaceae</taxon>
        <taxon>Phanerochaete</taxon>
    </lineage>
</organism>
<dbReference type="EMBL" id="JH930470">
    <property type="protein sequence ID" value="EKM57674.1"/>
    <property type="molecule type" value="Genomic_DNA"/>
</dbReference>
<comment type="similarity">
    <text evidence="1 4">Belongs to the aldehyde dehydrogenase family.</text>
</comment>
<feature type="active site" evidence="5">
    <location>
        <position position="218"/>
    </location>
</feature>
<dbReference type="PIRSF" id="PIRSF036492">
    <property type="entry name" value="ALDH"/>
    <property type="match status" value="1"/>
</dbReference>
<feature type="domain" description="Aldehyde dehydrogenase" evidence="7">
    <location>
        <begin position="10"/>
        <end position="437"/>
    </location>
</feature>
<dbReference type="InterPro" id="IPR016162">
    <property type="entry name" value="Ald_DH_N"/>
</dbReference>
<accession>K5WF15</accession>
<proteinExistence type="inferred from homology"/>
<keyword evidence="6" id="KW-0812">Transmembrane</keyword>
<dbReference type="FunFam" id="3.40.309.10:FF:000025">
    <property type="entry name" value="Aldehyde dehydrogenase"/>
    <property type="match status" value="1"/>
</dbReference>
<dbReference type="InterPro" id="IPR016161">
    <property type="entry name" value="Ald_DH/histidinol_DH"/>
</dbReference>
<dbReference type="GO" id="GO:0006081">
    <property type="term" value="P:aldehyde metabolic process"/>
    <property type="evidence" value="ECO:0007669"/>
    <property type="project" value="InterPro"/>
</dbReference>
<evidence type="ECO:0000256" key="4">
    <source>
        <dbReference type="PIRNR" id="PIRNR036492"/>
    </source>
</evidence>
<evidence type="ECO:0000313" key="9">
    <source>
        <dbReference type="Proteomes" id="UP000008370"/>
    </source>
</evidence>
<dbReference type="AlphaFoldDB" id="K5WF15"/>
<dbReference type="PANTHER" id="PTHR43570:SF16">
    <property type="entry name" value="ALDEHYDE DEHYDROGENASE TYPE III, ISOFORM Q"/>
    <property type="match status" value="1"/>
</dbReference>
<dbReference type="RefSeq" id="XP_007393021.1">
    <property type="nucleotide sequence ID" value="XM_007392959.1"/>
</dbReference>
<dbReference type="KEGG" id="pco:PHACADRAFT_251452"/>
<evidence type="ECO:0000313" key="8">
    <source>
        <dbReference type="EMBL" id="EKM57674.1"/>
    </source>
</evidence>
<evidence type="ECO:0000256" key="3">
    <source>
        <dbReference type="ARBA" id="ARBA00023027"/>
    </source>
</evidence>
<feature type="active site" evidence="5">
    <location>
        <position position="252"/>
    </location>
</feature>
<evidence type="ECO:0000256" key="1">
    <source>
        <dbReference type="ARBA" id="ARBA00009986"/>
    </source>
</evidence>
<keyword evidence="3" id="KW-0520">NAD</keyword>
<evidence type="ECO:0000259" key="7">
    <source>
        <dbReference type="Pfam" id="PF00171"/>
    </source>
</evidence>